<dbReference type="InterPro" id="IPR001525">
    <property type="entry name" value="C5_MeTfrase"/>
</dbReference>
<dbReference type="NCBIfam" id="TIGR00675">
    <property type="entry name" value="dcm"/>
    <property type="match status" value="1"/>
</dbReference>
<protein>
    <submittedName>
        <fullName evidence="4">DNA cytosine methyltransferase</fullName>
    </submittedName>
</protein>
<evidence type="ECO:0000256" key="1">
    <source>
        <dbReference type="ARBA" id="ARBA00022603"/>
    </source>
</evidence>
<evidence type="ECO:0000256" key="3">
    <source>
        <dbReference type="ARBA" id="ARBA00022691"/>
    </source>
</evidence>
<evidence type="ECO:0000313" key="4">
    <source>
        <dbReference type="EMBL" id="MBV2145070.1"/>
    </source>
</evidence>
<reference evidence="4 5" key="1">
    <citation type="submission" date="2021-06" db="EMBL/GenBank/DDBJ databases">
        <title>Falsochrobactrum tianjin sp.nov., a new petroleum-degrading bacteria isolated from oily soils.</title>
        <authorList>
            <person name="Chen G."/>
            <person name="Chen H."/>
            <person name="Tian J."/>
            <person name="Qing J."/>
            <person name="Zhong L."/>
            <person name="Ma W."/>
            <person name="Song Y."/>
            <person name="Cui X."/>
            <person name="Yan B."/>
        </authorList>
    </citation>
    <scope>NUCLEOTIDE SEQUENCE [LARGE SCALE GENOMIC DNA]</scope>
    <source>
        <strain evidence="4 5">TDYN1</strain>
    </source>
</reference>
<evidence type="ECO:0000313" key="5">
    <source>
        <dbReference type="Proteomes" id="UP000752297"/>
    </source>
</evidence>
<dbReference type="Pfam" id="PF00145">
    <property type="entry name" value="DNA_methylase"/>
    <property type="match status" value="1"/>
</dbReference>
<proteinExistence type="predicted"/>
<keyword evidence="2" id="KW-0808">Transferase</keyword>
<comment type="caution">
    <text evidence="4">The sequence shown here is derived from an EMBL/GenBank/DDBJ whole genome shotgun (WGS) entry which is preliminary data.</text>
</comment>
<dbReference type="AlphaFoldDB" id="A0A949PUD1"/>
<dbReference type="PANTHER" id="PTHR10629:SF52">
    <property type="entry name" value="DNA (CYTOSINE-5)-METHYLTRANSFERASE 1"/>
    <property type="match status" value="1"/>
</dbReference>
<dbReference type="RefSeq" id="WP_217679082.1">
    <property type="nucleotide sequence ID" value="NZ_JAHRVA010000010.1"/>
</dbReference>
<dbReference type="GO" id="GO:0003886">
    <property type="term" value="F:DNA (cytosine-5-)-methyltransferase activity"/>
    <property type="evidence" value="ECO:0007669"/>
    <property type="project" value="TreeGrafter"/>
</dbReference>
<dbReference type="Proteomes" id="UP000752297">
    <property type="component" value="Unassembled WGS sequence"/>
</dbReference>
<dbReference type="GO" id="GO:0032259">
    <property type="term" value="P:methylation"/>
    <property type="evidence" value="ECO:0007669"/>
    <property type="project" value="UniProtKB-KW"/>
</dbReference>
<keyword evidence="1 4" id="KW-0489">Methyltransferase</keyword>
<dbReference type="PANTHER" id="PTHR10629">
    <property type="entry name" value="CYTOSINE-SPECIFIC METHYLTRANSFERASE"/>
    <property type="match status" value="1"/>
</dbReference>
<accession>A0A949PUD1</accession>
<dbReference type="InterPro" id="IPR050390">
    <property type="entry name" value="C5-Methyltransferase"/>
</dbReference>
<sequence length="381" mass="41492">MTKKKKNVGKLARGNGNKSDVLACDLFAGAGGFSLGAYQAGIKVAAAIEWDKHACATYRSNLIASKMTETQLFSDDITALDPREVRKKAGFDKFGCDILLGGPPCQGFSTHRIKDAGVDDPRNELLLRYFEYVRVLRPTFFLVENVPGLLWPRHEKYLEAFYTLAASAEYGVLEPQILNARDYGVPQSRRRVFILGYDEKKLSAPPAWPPSATHAAPDAESDLPAWVSAAVAFKKAPSKSDPNDIHMQHGKELLDAFRRTPPNGGSRSDSGRILPCHEAHSGHKDVYGRINPSRPGPTMTTACINPSKGRFVHPTEHHGITLRQAARLQSFPDWYNFEGGLMAGGIQVGNAVPVELARALLAPLKKAVLAARATGKIAKAA</sequence>
<dbReference type="InterPro" id="IPR018117">
    <property type="entry name" value="C5_DNA_meth_AS"/>
</dbReference>
<organism evidence="4 5">
    <name type="scientific">Falsochrobactrum tianjinense</name>
    <dbReference type="NCBI Taxonomy" id="2706015"/>
    <lineage>
        <taxon>Bacteria</taxon>
        <taxon>Pseudomonadati</taxon>
        <taxon>Pseudomonadota</taxon>
        <taxon>Alphaproteobacteria</taxon>
        <taxon>Hyphomicrobiales</taxon>
        <taxon>Brucellaceae</taxon>
        <taxon>Falsochrobactrum</taxon>
    </lineage>
</organism>
<evidence type="ECO:0000256" key="2">
    <source>
        <dbReference type="ARBA" id="ARBA00022679"/>
    </source>
</evidence>
<dbReference type="EMBL" id="JAHRVA010000010">
    <property type="protein sequence ID" value="MBV2145070.1"/>
    <property type="molecule type" value="Genomic_DNA"/>
</dbReference>
<dbReference type="PROSITE" id="PS00094">
    <property type="entry name" value="C5_MTASE_1"/>
    <property type="match status" value="1"/>
</dbReference>
<dbReference type="GO" id="GO:0003677">
    <property type="term" value="F:DNA binding"/>
    <property type="evidence" value="ECO:0007669"/>
    <property type="project" value="TreeGrafter"/>
</dbReference>
<keyword evidence="3" id="KW-0949">S-adenosyl-L-methionine</keyword>
<gene>
    <name evidence="4" type="ORF">KUG47_16360</name>
</gene>
<name>A0A949PUD1_9HYPH</name>
<dbReference type="GO" id="GO:0044027">
    <property type="term" value="P:negative regulation of gene expression via chromosomal CpG island methylation"/>
    <property type="evidence" value="ECO:0007669"/>
    <property type="project" value="TreeGrafter"/>
</dbReference>
<keyword evidence="5" id="KW-1185">Reference proteome</keyword>